<reference evidence="15" key="1">
    <citation type="journal article" date="2023" name="G3 (Bethesda)">
        <title>Whole genome assemblies of Zophobas morio and Tenebrio molitor.</title>
        <authorList>
            <person name="Kaur S."/>
            <person name="Stinson S.A."/>
            <person name="diCenzo G.C."/>
        </authorList>
    </citation>
    <scope>NUCLEOTIDE SEQUENCE</scope>
    <source>
        <strain evidence="15">QUZm001</strain>
    </source>
</reference>
<evidence type="ECO:0000259" key="14">
    <source>
        <dbReference type="Pfam" id="PF13793"/>
    </source>
</evidence>
<dbReference type="EC" id="2.7.6.1" evidence="4"/>
<dbReference type="PANTHER" id="PTHR10210">
    <property type="entry name" value="RIBOSE-PHOSPHATE DIPHOSPHOKINASE FAMILY MEMBER"/>
    <property type="match status" value="1"/>
</dbReference>
<dbReference type="GO" id="GO:0004749">
    <property type="term" value="F:ribose phosphate diphosphokinase activity"/>
    <property type="evidence" value="ECO:0007669"/>
    <property type="project" value="UniProtKB-EC"/>
</dbReference>
<dbReference type="SUPFAM" id="SSF53271">
    <property type="entry name" value="PRTase-like"/>
    <property type="match status" value="1"/>
</dbReference>
<dbReference type="CDD" id="cd06223">
    <property type="entry name" value="PRTases_typeI"/>
    <property type="match status" value="1"/>
</dbReference>
<gene>
    <name evidence="15" type="ORF">Zmor_004267</name>
</gene>
<dbReference type="Pfam" id="PF13793">
    <property type="entry name" value="Pribosyltran_N"/>
    <property type="match status" value="1"/>
</dbReference>
<dbReference type="SMART" id="SM01400">
    <property type="entry name" value="Pribosyltran_N"/>
    <property type="match status" value="1"/>
</dbReference>
<dbReference type="GO" id="GO:0009156">
    <property type="term" value="P:ribonucleoside monophosphate biosynthetic process"/>
    <property type="evidence" value="ECO:0007669"/>
    <property type="project" value="InterPro"/>
</dbReference>
<dbReference type="GO" id="GO:0016301">
    <property type="term" value="F:kinase activity"/>
    <property type="evidence" value="ECO:0007669"/>
    <property type="project" value="UniProtKB-KW"/>
</dbReference>
<keyword evidence="16" id="KW-1185">Reference proteome</keyword>
<dbReference type="InterPro" id="IPR000842">
    <property type="entry name" value="PRib_PP_synth_CS"/>
</dbReference>
<comment type="function">
    <text evidence="1">Catalyzes the synthesis of phosphoribosylpyrophosphate (PRPP) that is essential for nucleotide synthesis.</text>
</comment>
<dbReference type="InterPro" id="IPR029099">
    <property type="entry name" value="Pribosyltran_N"/>
</dbReference>
<keyword evidence="8" id="KW-0547">Nucleotide-binding</keyword>
<dbReference type="Gene3D" id="3.40.50.2020">
    <property type="match status" value="2"/>
</dbReference>
<keyword evidence="7" id="KW-0545">Nucleotide biosynthesis</keyword>
<dbReference type="PANTHER" id="PTHR10210:SF53">
    <property type="entry name" value="GH23275P"/>
    <property type="match status" value="1"/>
</dbReference>
<evidence type="ECO:0000256" key="9">
    <source>
        <dbReference type="ARBA" id="ARBA00022777"/>
    </source>
</evidence>
<dbReference type="GO" id="GO:0006015">
    <property type="term" value="P:5-phosphoribose 1-diphosphate biosynthetic process"/>
    <property type="evidence" value="ECO:0007669"/>
    <property type="project" value="TreeGrafter"/>
</dbReference>
<evidence type="ECO:0000256" key="2">
    <source>
        <dbReference type="ARBA" id="ARBA00004996"/>
    </source>
</evidence>
<evidence type="ECO:0000256" key="13">
    <source>
        <dbReference type="ARBA" id="ARBA00049535"/>
    </source>
</evidence>
<comment type="catalytic activity">
    <reaction evidence="13">
        <text>D-ribose 5-phosphate + ATP = 5-phospho-alpha-D-ribose 1-diphosphate + AMP + H(+)</text>
        <dbReference type="Rhea" id="RHEA:15609"/>
        <dbReference type="ChEBI" id="CHEBI:15378"/>
        <dbReference type="ChEBI" id="CHEBI:30616"/>
        <dbReference type="ChEBI" id="CHEBI:58017"/>
        <dbReference type="ChEBI" id="CHEBI:78346"/>
        <dbReference type="ChEBI" id="CHEBI:456215"/>
        <dbReference type="EC" id="2.7.6.1"/>
    </reaction>
</comment>
<comment type="caution">
    <text evidence="15">The sequence shown here is derived from an EMBL/GenBank/DDBJ whole genome shotgun (WGS) entry which is preliminary data.</text>
</comment>
<dbReference type="InterPro" id="IPR000836">
    <property type="entry name" value="PRTase_dom"/>
</dbReference>
<name>A0AA38LZH8_9CUCU</name>
<sequence>MPALQGVEAMRISLGMTHQGPVTVIAVYKSLWKLFPPSYLYAIPGNASSAVLGGILIASGLREDKKDTIDHYPFFTDWDKYAGILETTLSPCPSLPFTPATLANAVALFETALNLAYTAATPTRELMLTRCKQWSKRCLDEKMPGPDGIANETLKNIPLIGIPYLYILIKSSMLLGALPIRWNTAIIVMLPKHLNRNQHLAGTDPSAYYPQSANILFIKECDIEILECVRDSDCFIVQSGFGDLTVNDSLMELYILIMACRMAAARKIIAVLPYFPYSKQSKKKGKRRGIPAKLVADMLRVAGATQVVVLDLHAPQIQAFFDIPVDSLFIEPFIVKYINEKVAFNGCEKLVIVAKNAGGAKRCASVAHKLKAKFALINHIESIESTGNSKLTVIGDVLDRTVIILDDMMNGVDMFTEAAKVVKNKGATFVYCVVTHGIFSGNSIEKLNNSDIDVIITTNTINQEGNLAKTNKLNIIDISPLITEAIRRINYGESLSFLVHSVPF</sequence>
<keyword evidence="11" id="KW-0460">Magnesium</keyword>
<accession>A0AA38LZH8</accession>
<evidence type="ECO:0000256" key="11">
    <source>
        <dbReference type="ARBA" id="ARBA00022842"/>
    </source>
</evidence>
<comment type="subunit">
    <text evidence="12">Homodimer. The active form is probably a hexamer composed of 3 homodimers.</text>
</comment>
<evidence type="ECO:0000256" key="8">
    <source>
        <dbReference type="ARBA" id="ARBA00022741"/>
    </source>
</evidence>
<feature type="domain" description="Ribose-phosphate pyrophosphokinase N-terminal" evidence="14">
    <location>
        <begin position="219"/>
        <end position="303"/>
    </location>
</feature>
<evidence type="ECO:0000256" key="5">
    <source>
        <dbReference type="ARBA" id="ARBA00022679"/>
    </source>
</evidence>
<dbReference type="GO" id="GO:0005524">
    <property type="term" value="F:ATP binding"/>
    <property type="evidence" value="ECO:0007669"/>
    <property type="project" value="UniProtKB-KW"/>
</dbReference>
<dbReference type="Pfam" id="PF14572">
    <property type="entry name" value="Pribosyl_synth"/>
    <property type="match status" value="1"/>
</dbReference>
<dbReference type="GO" id="GO:0005737">
    <property type="term" value="C:cytoplasm"/>
    <property type="evidence" value="ECO:0007669"/>
    <property type="project" value="TreeGrafter"/>
</dbReference>
<dbReference type="GO" id="GO:0006164">
    <property type="term" value="P:purine nucleotide biosynthetic process"/>
    <property type="evidence" value="ECO:0007669"/>
    <property type="project" value="TreeGrafter"/>
</dbReference>
<keyword evidence="10" id="KW-0067">ATP-binding</keyword>
<dbReference type="EMBL" id="JALNTZ010001425">
    <property type="protein sequence ID" value="KAJ3625384.1"/>
    <property type="molecule type" value="Genomic_DNA"/>
</dbReference>
<keyword evidence="9" id="KW-0418">Kinase</keyword>
<organism evidence="15 16">
    <name type="scientific">Zophobas morio</name>
    <dbReference type="NCBI Taxonomy" id="2755281"/>
    <lineage>
        <taxon>Eukaryota</taxon>
        <taxon>Metazoa</taxon>
        <taxon>Ecdysozoa</taxon>
        <taxon>Arthropoda</taxon>
        <taxon>Hexapoda</taxon>
        <taxon>Insecta</taxon>
        <taxon>Pterygota</taxon>
        <taxon>Neoptera</taxon>
        <taxon>Endopterygota</taxon>
        <taxon>Coleoptera</taxon>
        <taxon>Polyphaga</taxon>
        <taxon>Cucujiformia</taxon>
        <taxon>Tenebrionidae</taxon>
        <taxon>Zophobas</taxon>
    </lineage>
</organism>
<dbReference type="GO" id="GO:0002189">
    <property type="term" value="C:ribose phosphate diphosphokinase complex"/>
    <property type="evidence" value="ECO:0007669"/>
    <property type="project" value="TreeGrafter"/>
</dbReference>
<dbReference type="Proteomes" id="UP001168821">
    <property type="component" value="Unassembled WGS sequence"/>
</dbReference>
<dbReference type="FunFam" id="3.40.50.2020:FF:000007">
    <property type="entry name" value="Ribose-phosphate pyrophosphokinase"/>
    <property type="match status" value="1"/>
</dbReference>
<evidence type="ECO:0000256" key="10">
    <source>
        <dbReference type="ARBA" id="ARBA00022840"/>
    </source>
</evidence>
<evidence type="ECO:0000256" key="7">
    <source>
        <dbReference type="ARBA" id="ARBA00022727"/>
    </source>
</evidence>
<dbReference type="NCBIfam" id="TIGR01251">
    <property type="entry name" value="ribP_PPkin"/>
    <property type="match status" value="1"/>
</dbReference>
<keyword evidence="5" id="KW-0808">Transferase</keyword>
<protein>
    <recommendedName>
        <fullName evidence="4">ribose-phosphate diphosphokinase</fullName>
        <ecNumber evidence="4">2.7.6.1</ecNumber>
    </recommendedName>
</protein>
<dbReference type="GO" id="GO:0000287">
    <property type="term" value="F:magnesium ion binding"/>
    <property type="evidence" value="ECO:0007669"/>
    <property type="project" value="InterPro"/>
</dbReference>
<dbReference type="AlphaFoldDB" id="A0AA38LZH8"/>
<dbReference type="InterPro" id="IPR029057">
    <property type="entry name" value="PRTase-like"/>
</dbReference>
<evidence type="ECO:0000256" key="3">
    <source>
        <dbReference type="ARBA" id="ARBA00006478"/>
    </source>
</evidence>
<comment type="pathway">
    <text evidence="2">Metabolic intermediate biosynthesis; 5-phospho-alpha-D-ribose 1-diphosphate biosynthesis; 5-phospho-alpha-D-ribose 1-diphosphate from D-ribose 5-phosphate (route I): step 1/1.</text>
</comment>
<comment type="similarity">
    <text evidence="3">Belongs to the ribose-phosphate pyrophosphokinase family.</text>
</comment>
<keyword evidence="6" id="KW-0479">Metal-binding</keyword>
<proteinExistence type="inferred from homology"/>
<evidence type="ECO:0000313" key="16">
    <source>
        <dbReference type="Proteomes" id="UP001168821"/>
    </source>
</evidence>
<evidence type="ECO:0000256" key="1">
    <source>
        <dbReference type="ARBA" id="ARBA00003018"/>
    </source>
</evidence>
<evidence type="ECO:0000256" key="6">
    <source>
        <dbReference type="ARBA" id="ARBA00022723"/>
    </source>
</evidence>
<evidence type="ECO:0000313" key="15">
    <source>
        <dbReference type="EMBL" id="KAJ3625384.1"/>
    </source>
</evidence>
<dbReference type="InterPro" id="IPR005946">
    <property type="entry name" value="Rib-P_diPkinase"/>
</dbReference>
<evidence type="ECO:0000256" key="12">
    <source>
        <dbReference type="ARBA" id="ARBA00026067"/>
    </source>
</evidence>
<evidence type="ECO:0000256" key="4">
    <source>
        <dbReference type="ARBA" id="ARBA00013247"/>
    </source>
</evidence>
<dbReference type="PROSITE" id="PS00114">
    <property type="entry name" value="PRPP_SYNTHASE"/>
    <property type="match status" value="1"/>
</dbReference>